<evidence type="ECO:0000313" key="3">
    <source>
        <dbReference type="Proteomes" id="UP000527355"/>
    </source>
</evidence>
<protein>
    <submittedName>
        <fullName evidence="2">Uncharacterized protein</fullName>
    </submittedName>
</protein>
<gene>
    <name evidence="2" type="ORF">mMyoMyo1_009631</name>
</gene>
<dbReference type="EMBL" id="JABWUV010000002">
    <property type="protein sequence ID" value="KAF6378705.1"/>
    <property type="molecule type" value="Genomic_DNA"/>
</dbReference>
<proteinExistence type="predicted"/>
<comment type="caution">
    <text evidence="2">The sequence shown here is derived from an EMBL/GenBank/DDBJ whole genome shotgun (WGS) entry which is preliminary data.</text>
</comment>
<evidence type="ECO:0000313" key="2">
    <source>
        <dbReference type="EMBL" id="KAF6378705.1"/>
    </source>
</evidence>
<evidence type="ECO:0000256" key="1">
    <source>
        <dbReference type="SAM" id="MobiDB-lite"/>
    </source>
</evidence>
<organism evidence="2 3">
    <name type="scientific">Myotis myotis</name>
    <name type="common">Greater mouse-eared bat</name>
    <name type="synonym">Vespertilio myotis</name>
    <dbReference type="NCBI Taxonomy" id="51298"/>
    <lineage>
        <taxon>Eukaryota</taxon>
        <taxon>Metazoa</taxon>
        <taxon>Chordata</taxon>
        <taxon>Craniata</taxon>
        <taxon>Vertebrata</taxon>
        <taxon>Euteleostomi</taxon>
        <taxon>Mammalia</taxon>
        <taxon>Eutheria</taxon>
        <taxon>Laurasiatheria</taxon>
        <taxon>Chiroptera</taxon>
        <taxon>Yangochiroptera</taxon>
        <taxon>Vespertilionidae</taxon>
        <taxon>Myotis</taxon>
    </lineage>
</organism>
<accession>A0A7J7ZXD2</accession>
<feature type="region of interest" description="Disordered" evidence="1">
    <location>
        <begin position="22"/>
        <end position="53"/>
    </location>
</feature>
<reference evidence="2 3" key="1">
    <citation type="journal article" date="2020" name="Nature">
        <title>Six reference-quality genomes reveal evolution of bat adaptations.</title>
        <authorList>
            <person name="Jebb D."/>
            <person name="Huang Z."/>
            <person name="Pippel M."/>
            <person name="Hughes G.M."/>
            <person name="Lavrichenko K."/>
            <person name="Devanna P."/>
            <person name="Winkler S."/>
            <person name="Jermiin L.S."/>
            <person name="Skirmuntt E.C."/>
            <person name="Katzourakis A."/>
            <person name="Burkitt-Gray L."/>
            <person name="Ray D.A."/>
            <person name="Sullivan K.A.M."/>
            <person name="Roscito J.G."/>
            <person name="Kirilenko B.M."/>
            <person name="Davalos L.M."/>
            <person name="Corthals A.P."/>
            <person name="Power M.L."/>
            <person name="Jones G."/>
            <person name="Ransome R.D."/>
            <person name="Dechmann D.K.N."/>
            <person name="Locatelli A.G."/>
            <person name="Puechmaille S.J."/>
            <person name="Fedrigo O."/>
            <person name="Jarvis E.D."/>
            <person name="Hiller M."/>
            <person name="Vernes S.C."/>
            <person name="Myers E.W."/>
            <person name="Teeling E.C."/>
        </authorList>
    </citation>
    <scope>NUCLEOTIDE SEQUENCE [LARGE SCALE GENOMIC DNA]</scope>
    <source>
        <strain evidence="2">MMyoMyo1</strain>
        <tissue evidence="2">Flight muscle</tissue>
    </source>
</reference>
<dbReference type="Proteomes" id="UP000527355">
    <property type="component" value="Unassembled WGS sequence"/>
</dbReference>
<keyword evidence="3" id="KW-1185">Reference proteome</keyword>
<dbReference type="AlphaFoldDB" id="A0A7J7ZXD2"/>
<sequence>MLSTSQVLALCQTLTWGRGRALRGAPGGGHAGPTGPSSRKRGRGGAFSRGQRGTHDYTLSSSRRVYEGFGNYYNHLLCGVQTDPVSLCFRALKAEARRSRFQHKRLHNSWGRREETSLLAKADQFFLNNSTCVLALGKGGGRAGTSLCSEEGSWKQDLQSLCFQPSSGLPGPPGSYLPRLPA</sequence>
<name>A0A7J7ZXD2_MYOMY</name>